<keyword evidence="2" id="KW-1185">Reference proteome</keyword>
<evidence type="ECO:0000313" key="1">
    <source>
        <dbReference type="EMBL" id="KAI3742540.1"/>
    </source>
</evidence>
<name>A0ACB9D7P6_9ASTR</name>
<dbReference type="Proteomes" id="UP001056120">
    <property type="component" value="Linkage Group LG20"/>
</dbReference>
<accession>A0ACB9D7P6</accession>
<gene>
    <name evidence="1" type="ORF">L1987_60225</name>
</gene>
<reference evidence="2" key="1">
    <citation type="journal article" date="2022" name="Mol. Ecol. Resour.">
        <title>The genomes of chicory, endive, great burdock and yacon provide insights into Asteraceae palaeo-polyploidization history and plant inulin production.</title>
        <authorList>
            <person name="Fan W."/>
            <person name="Wang S."/>
            <person name="Wang H."/>
            <person name="Wang A."/>
            <person name="Jiang F."/>
            <person name="Liu H."/>
            <person name="Zhao H."/>
            <person name="Xu D."/>
            <person name="Zhang Y."/>
        </authorList>
    </citation>
    <scope>NUCLEOTIDE SEQUENCE [LARGE SCALE GENOMIC DNA]</scope>
    <source>
        <strain evidence="2">cv. Yunnan</strain>
    </source>
</reference>
<reference evidence="1 2" key="2">
    <citation type="journal article" date="2022" name="Mol. Ecol. Resour.">
        <title>The genomes of chicory, endive, great burdock and yacon provide insights into Asteraceae paleo-polyploidization history and plant inulin production.</title>
        <authorList>
            <person name="Fan W."/>
            <person name="Wang S."/>
            <person name="Wang H."/>
            <person name="Wang A."/>
            <person name="Jiang F."/>
            <person name="Liu H."/>
            <person name="Zhao H."/>
            <person name="Xu D."/>
            <person name="Zhang Y."/>
        </authorList>
    </citation>
    <scope>NUCLEOTIDE SEQUENCE [LARGE SCALE GENOMIC DNA]</scope>
    <source>
        <strain evidence="2">cv. Yunnan</strain>
        <tissue evidence="1">Leaves</tissue>
    </source>
</reference>
<comment type="caution">
    <text evidence="1">The sequence shown here is derived from an EMBL/GenBank/DDBJ whole genome shotgun (WGS) entry which is preliminary data.</text>
</comment>
<protein>
    <submittedName>
        <fullName evidence="1">Uncharacterized protein</fullName>
    </submittedName>
</protein>
<proteinExistence type="predicted"/>
<sequence length="120" mass="13633">MYVLGAKMYLLCLWFFYLVIRNLIIQLPQLSLLPSFNPLRHPLVNPEKQTFQVYCDIFDDGKVDASSEVYQKIEAIDSRQHAVIKKGVMIITKIEGGTSPLYEAEFTHVDVVQVSPSIAS</sequence>
<organism evidence="1 2">
    <name type="scientific">Smallanthus sonchifolius</name>
    <dbReference type="NCBI Taxonomy" id="185202"/>
    <lineage>
        <taxon>Eukaryota</taxon>
        <taxon>Viridiplantae</taxon>
        <taxon>Streptophyta</taxon>
        <taxon>Embryophyta</taxon>
        <taxon>Tracheophyta</taxon>
        <taxon>Spermatophyta</taxon>
        <taxon>Magnoliopsida</taxon>
        <taxon>eudicotyledons</taxon>
        <taxon>Gunneridae</taxon>
        <taxon>Pentapetalae</taxon>
        <taxon>asterids</taxon>
        <taxon>campanulids</taxon>
        <taxon>Asterales</taxon>
        <taxon>Asteraceae</taxon>
        <taxon>Asteroideae</taxon>
        <taxon>Heliantheae alliance</taxon>
        <taxon>Millerieae</taxon>
        <taxon>Smallanthus</taxon>
    </lineage>
</organism>
<dbReference type="EMBL" id="CM042037">
    <property type="protein sequence ID" value="KAI3742540.1"/>
    <property type="molecule type" value="Genomic_DNA"/>
</dbReference>
<evidence type="ECO:0000313" key="2">
    <source>
        <dbReference type="Proteomes" id="UP001056120"/>
    </source>
</evidence>